<keyword evidence="17" id="KW-1185">Reference proteome</keyword>
<keyword evidence="16" id="KW-0969">Cilium</keyword>
<keyword evidence="9 11" id="KW-0975">Bacterial flagellum</keyword>
<keyword evidence="6 11" id="KW-0145">Chemotaxis</keyword>
<dbReference type="AlphaFoldDB" id="A0A2Z2NX99"/>
<comment type="subcellular location">
    <subcellularLocation>
        <location evidence="1 11">Bacterial flagellum basal body</location>
    </subcellularLocation>
    <subcellularLocation>
        <location evidence="2 11">Cell inner membrane</location>
        <topology evidence="2 11">Peripheral membrane protein</topology>
        <orientation evidence="2 11">Cytoplasmic side</orientation>
    </subcellularLocation>
</comment>
<dbReference type="PANTHER" id="PTHR30534:SF0">
    <property type="entry name" value="FLAGELLAR MOTOR SWITCH PROTEIN FLIG"/>
    <property type="match status" value="1"/>
</dbReference>
<dbReference type="SUPFAM" id="SSF48029">
    <property type="entry name" value="FliG"/>
    <property type="match status" value="2"/>
</dbReference>
<evidence type="ECO:0000256" key="2">
    <source>
        <dbReference type="ARBA" id="ARBA00004515"/>
    </source>
</evidence>
<keyword evidence="5 11" id="KW-1003">Cell membrane</keyword>
<keyword evidence="16" id="KW-0966">Cell projection</keyword>
<evidence type="ECO:0000313" key="17">
    <source>
        <dbReference type="Proteomes" id="UP000250079"/>
    </source>
</evidence>
<dbReference type="Pfam" id="PF14842">
    <property type="entry name" value="FliG_N"/>
    <property type="match status" value="1"/>
</dbReference>
<evidence type="ECO:0000256" key="10">
    <source>
        <dbReference type="ARBA" id="ARBA00025598"/>
    </source>
</evidence>
<dbReference type="KEGG" id="gai:IMCC3135_08375"/>
<feature type="region of interest" description="Disordered" evidence="12">
    <location>
        <begin position="1"/>
        <end position="23"/>
    </location>
</feature>
<dbReference type="PRINTS" id="PR00954">
    <property type="entry name" value="FLGMOTORFLIG"/>
</dbReference>
<evidence type="ECO:0000256" key="3">
    <source>
        <dbReference type="ARBA" id="ARBA00010299"/>
    </source>
</evidence>
<evidence type="ECO:0000256" key="9">
    <source>
        <dbReference type="ARBA" id="ARBA00023143"/>
    </source>
</evidence>
<evidence type="ECO:0000313" key="16">
    <source>
        <dbReference type="EMBL" id="ASJ71774.1"/>
    </source>
</evidence>
<comment type="function">
    <text evidence="10 11">FliG is one of three proteins (FliG, FliN, FliM) that forms the rotor-mounted switch complex (C ring), located at the base of the basal body. This complex interacts with the CheY and CheZ chemotaxis proteins, in addition to contacting components of the motor that determine the direction of flagellar rotation.</text>
</comment>
<dbReference type="EMBL" id="CP018632">
    <property type="protein sequence ID" value="ASJ71774.1"/>
    <property type="molecule type" value="Genomic_DNA"/>
</dbReference>
<dbReference type="GO" id="GO:0005886">
    <property type="term" value="C:plasma membrane"/>
    <property type="evidence" value="ECO:0007669"/>
    <property type="project" value="UniProtKB-SubCell"/>
</dbReference>
<name>A0A2Z2NX99_9GAMM</name>
<dbReference type="InterPro" id="IPR023087">
    <property type="entry name" value="Flg_Motor_Flig_C"/>
</dbReference>
<feature type="compositionally biased region" description="Basic and acidic residues" evidence="12">
    <location>
        <begin position="1"/>
        <end position="17"/>
    </location>
</feature>
<dbReference type="GO" id="GO:0071973">
    <property type="term" value="P:bacterial-type flagellum-dependent cell motility"/>
    <property type="evidence" value="ECO:0007669"/>
    <property type="project" value="InterPro"/>
</dbReference>
<evidence type="ECO:0000256" key="6">
    <source>
        <dbReference type="ARBA" id="ARBA00022500"/>
    </source>
</evidence>
<evidence type="ECO:0000256" key="1">
    <source>
        <dbReference type="ARBA" id="ARBA00004117"/>
    </source>
</evidence>
<keyword evidence="8 11" id="KW-0472">Membrane</keyword>
<comment type="similarity">
    <text evidence="3 11">Belongs to the FliG family.</text>
</comment>
<dbReference type="PANTHER" id="PTHR30534">
    <property type="entry name" value="FLAGELLAR MOTOR SWITCH PROTEIN FLIG"/>
    <property type="match status" value="1"/>
</dbReference>
<dbReference type="GO" id="GO:0006935">
    <property type="term" value="P:chemotaxis"/>
    <property type="evidence" value="ECO:0007669"/>
    <property type="project" value="UniProtKB-KW"/>
</dbReference>
<keyword evidence="16" id="KW-0282">Flagellum</keyword>
<evidence type="ECO:0000256" key="4">
    <source>
        <dbReference type="ARBA" id="ARBA00021870"/>
    </source>
</evidence>
<organism evidence="16 17">
    <name type="scientific">Granulosicoccus antarcticus IMCC3135</name>
    <dbReference type="NCBI Taxonomy" id="1192854"/>
    <lineage>
        <taxon>Bacteria</taxon>
        <taxon>Pseudomonadati</taxon>
        <taxon>Pseudomonadota</taxon>
        <taxon>Gammaproteobacteria</taxon>
        <taxon>Chromatiales</taxon>
        <taxon>Granulosicoccaceae</taxon>
        <taxon>Granulosicoccus</taxon>
    </lineage>
</organism>
<evidence type="ECO:0000256" key="12">
    <source>
        <dbReference type="SAM" id="MobiDB-lite"/>
    </source>
</evidence>
<dbReference type="InterPro" id="IPR000090">
    <property type="entry name" value="Flg_Motor_Flig"/>
</dbReference>
<reference evidence="16 17" key="1">
    <citation type="submission" date="2016-12" db="EMBL/GenBank/DDBJ databases">
        <authorList>
            <person name="Song W.-J."/>
            <person name="Kurnit D.M."/>
        </authorList>
    </citation>
    <scope>NUCLEOTIDE SEQUENCE [LARGE SCALE GENOMIC DNA]</scope>
    <source>
        <strain evidence="16 17">IMCC3135</strain>
    </source>
</reference>
<gene>
    <name evidence="16" type="primary">fliG</name>
    <name evidence="16" type="ORF">IMCC3135_08375</name>
</gene>
<dbReference type="InterPro" id="IPR011002">
    <property type="entry name" value="FliG_a-hlx"/>
</dbReference>
<dbReference type="Gene3D" id="1.10.220.30">
    <property type="match status" value="3"/>
</dbReference>
<dbReference type="InterPro" id="IPR032779">
    <property type="entry name" value="FliG_M"/>
</dbReference>
<accession>A0A2Z2NX99</accession>
<feature type="domain" description="Flagellar motor switch protein FliG middle" evidence="14">
    <location>
        <begin position="132"/>
        <end position="205"/>
    </location>
</feature>
<keyword evidence="11" id="KW-0997">Cell inner membrane</keyword>
<evidence type="ECO:0000256" key="8">
    <source>
        <dbReference type="ARBA" id="ARBA00023136"/>
    </source>
</evidence>
<keyword evidence="7 11" id="KW-0283">Flagellar rotation</keyword>
<dbReference type="Pfam" id="PF14841">
    <property type="entry name" value="FliG_M"/>
    <property type="match status" value="1"/>
</dbReference>
<dbReference type="GO" id="GO:0009425">
    <property type="term" value="C:bacterial-type flagellum basal body"/>
    <property type="evidence" value="ECO:0007669"/>
    <property type="project" value="UniProtKB-SubCell"/>
</dbReference>
<protein>
    <recommendedName>
        <fullName evidence="4 11">Flagellar motor switch protein FliG</fullName>
    </recommendedName>
</protein>
<proteinExistence type="inferred from homology"/>
<evidence type="ECO:0000259" key="15">
    <source>
        <dbReference type="Pfam" id="PF14842"/>
    </source>
</evidence>
<evidence type="ECO:0000256" key="5">
    <source>
        <dbReference type="ARBA" id="ARBA00022475"/>
    </source>
</evidence>
<dbReference type="InterPro" id="IPR028263">
    <property type="entry name" value="FliG_N"/>
</dbReference>
<evidence type="ECO:0000256" key="11">
    <source>
        <dbReference type="PIRNR" id="PIRNR003161"/>
    </source>
</evidence>
<sequence>MAEADKKDGAAKPEASPEKAPMSGSCQAAILLMALGEEEAAGVLQHMKPAEVQALGEAMGAINGVTQEQIGTTLDQFVNRVRNESSLGLESANYFKSTLTRALGKDKAISVLSRMQPTEDDQGLTALKWMDPRVVAKIIRNEHPQIMATVLSQLSREQAGQVLDMLPEELRTDVVMRIVRLDKLHPAALSDLNDVIQELFESNATIELSGLGGVQVAAEILNGVSKNSEEFILAAIEAADSEIVEQIKEGMFIFENLLNVSDRDTQTMLRDLSNDDLIIALKGASEELQTKIFRNMSSRAAELLRDDLDAKGPVKLSDVQAAQRAILVTAKQLADDGKISLGGKGDDYV</sequence>
<evidence type="ECO:0000259" key="14">
    <source>
        <dbReference type="Pfam" id="PF14841"/>
    </source>
</evidence>
<dbReference type="RefSeq" id="WP_088917165.1">
    <property type="nucleotide sequence ID" value="NZ_CP018632.1"/>
</dbReference>
<dbReference type="NCBIfam" id="TIGR00207">
    <property type="entry name" value="fliG"/>
    <property type="match status" value="1"/>
</dbReference>
<dbReference type="Pfam" id="PF01706">
    <property type="entry name" value="FliG_C"/>
    <property type="match status" value="1"/>
</dbReference>
<feature type="domain" description="Flagellar motor switch protein FliG C-terminal" evidence="13">
    <location>
        <begin position="235"/>
        <end position="341"/>
    </location>
</feature>
<dbReference type="PIRSF" id="PIRSF003161">
    <property type="entry name" value="FliG"/>
    <property type="match status" value="1"/>
</dbReference>
<dbReference type="GO" id="GO:0003774">
    <property type="term" value="F:cytoskeletal motor activity"/>
    <property type="evidence" value="ECO:0007669"/>
    <property type="project" value="InterPro"/>
</dbReference>
<dbReference type="OrthoDB" id="9780302at2"/>
<evidence type="ECO:0000259" key="13">
    <source>
        <dbReference type="Pfam" id="PF01706"/>
    </source>
</evidence>
<feature type="domain" description="Flagellar motor switch protein FliG N-terminal" evidence="15">
    <location>
        <begin position="22"/>
        <end position="122"/>
    </location>
</feature>
<dbReference type="Proteomes" id="UP000250079">
    <property type="component" value="Chromosome"/>
</dbReference>
<evidence type="ECO:0000256" key="7">
    <source>
        <dbReference type="ARBA" id="ARBA00022779"/>
    </source>
</evidence>